<evidence type="ECO:0000313" key="3">
    <source>
        <dbReference type="Proteomes" id="UP000400924"/>
    </source>
</evidence>
<dbReference type="EMBL" id="VJZC01000120">
    <property type="protein sequence ID" value="MPY59115.1"/>
    <property type="molecule type" value="Genomic_DNA"/>
</dbReference>
<dbReference type="Gene3D" id="3.40.50.720">
    <property type="entry name" value="NAD(P)-binding Rossmann-like Domain"/>
    <property type="match status" value="1"/>
</dbReference>
<dbReference type="PANTHER" id="PTHR43162">
    <property type="match status" value="1"/>
</dbReference>
<protein>
    <submittedName>
        <fullName evidence="2">NAD-dependent epimerase/dehydratase family protein</fullName>
    </submittedName>
</protein>
<dbReference type="Gene3D" id="3.90.25.10">
    <property type="entry name" value="UDP-galactose 4-epimerase, domain 1"/>
    <property type="match status" value="1"/>
</dbReference>
<dbReference type="Proteomes" id="UP000400924">
    <property type="component" value="Unassembled WGS sequence"/>
</dbReference>
<comment type="caution">
    <text evidence="2">The sequence shown here is derived from an EMBL/GenBank/DDBJ whole genome shotgun (WGS) entry which is preliminary data.</text>
</comment>
<dbReference type="InterPro" id="IPR051604">
    <property type="entry name" value="Ergot_Alk_Oxidoreductase"/>
</dbReference>
<dbReference type="AlphaFoldDB" id="A0A5N8XKK7"/>
<dbReference type="SUPFAM" id="SSF51735">
    <property type="entry name" value="NAD(P)-binding Rossmann-fold domains"/>
    <property type="match status" value="1"/>
</dbReference>
<dbReference type="InterPro" id="IPR008030">
    <property type="entry name" value="NmrA-like"/>
</dbReference>
<dbReference type="OrthoDB" id="3250520at2"/>
<evidence type="ECO:0000259" key="1">
    <source>
        <dbReference type="Pfam" id="PF05368"/>
    </source>
</evidence>
<evidence type="ECO:0000313" key="2">
    <source>
        <dbReference type="EMBL" id="MPY59115.1"/>
    </source>
</evidence>
<gene>
    <name evidence="2" type="ORF">FNH08_18680</name>
</gene>
<organism evidence="2 3">
    <name type="scientific">Streptomyces spongiae</name>
    <dbReference type="NCBI Taxonomy" id="565072"/>
    <lineage>
        <taxon>Bacteria</taxon>
        <taxon>Bacillati</taxon>
        <taxon>Actinomycetota</taxon>
        <taxon>Actinomycetes</taxon>
        <taxon>Kitasatosporales</taxon>
        <taxon>Streptomycetaceae</taxon>
        <taxon>Streptomyces</taxon>
    </lineage>
</organism>
<dbReference type="PANTHER" id="PTHR43162:SF1">
    <property type="entry name" value="PRESTALK A DIFFERENTIATION PROTEIN A"/>
    <property type="match status" value="1"/>
</dbReference>
<dbReference type="InterPro" id="IPR036291">
    <property type="entry name" value="NAD(P)-bd_dom_sf"/>
</dbReference>
<keyword evidence="3" id="KW-1185">Reference proteome</keyword>
<name>A0A5N8XKK7_9ACTN</name>
<dbReference type="Pfam" id="PF05368">
    <property type="entry name" value="NmrA"/>
    <property type="match status" value="1"/>
</dbReference>
<accession>A0A5N8XKK7</accession>
<reference evidence="2 3" key="1">
    <citation type="submission" date="2019-07" db="EMBL/GenBank/DDBJ databases">
        <title>New species of Amycolatopsis and Streptomyces.</title>
        <authorList>
            <person name="Duangmal K."/>
            <person name="Teo W.F.A."/>
            <person name="Lipun K."/>
        </authorList>
    </citation>
    <scope>NUCLEOTIDE SEQUENCE [LARGE SCALE GENOMIC DNA]</scope>
    <source>
        <strain evidence="2 3">NBRC 106415</strain>
    </source>
</reference>
<dbReference type="RefSeq" id="WP_152772625.1">
    <property type="nucleotide sequence ID" value="NZ_VJZC01000120.1"/>
</dbReference>
<proteinExistence type="predicted"/>
<sequence length="304" mass="32023">MGDRLATERTDGAVLVTGATGNTGSRVARRLAELGRTVRAASRRPLASTAGTVAATVEGARADAVRFDWGDPAGHAAALTGVSRVYLVPPVGSVEPEAAMVPFLERALAAGVHRMVLLSSSAIPEGDRGVGAVHRWLRRHAPEWAVLRPSWFMQNFVGDHTHADAIRATGTITTATGNGRVAFVDADDIAEVAVRALADEHAHNTDHLITGPEALSYADVAAAISTVAGRPVRHVPVPYETMCGHLAASGIPDRFAELLAGLDRAIAEGAEDRTSPTVEKVTGRPPRPFAAFAAEHRDAWRVRG</sequence>
<feature type="domain" description="NmrA-like" evidence="1">
    <location>
        <begin position="12"/>
        <end position="271"/>
    </location>
</feature>